<dbReference type="GO" id="GO:0004497">
    <property type="term" value="F:monooxygenase activity"/>
    <property type="evidence" value="ECO:0007669"/>
    <property type="project" value="InterPro"/>
</dbReference>
<dbReference type="Pfam" id="PF00067">
    <property type="entry name" value="p450"/>
    <property type="match status" value="1"/>
</dbReference>
<gene>
    <name evidence="1" type="ORF">DFA_07608</name>
</gene>
<protein>
    <recommendedName>
        <fullName evidence="3">Cytochrome P450 family protein</fullName>
    </recommendedName>
</protein>
<dbReference type="OrthoDB" id="2789670at2759"/>
<evidence type="ECO:0000313" key="1">
    <source>
        <dbReference type="EMBL" id="EGG16630.1"/>
    </source>
</evidence>
<organism evidence="1 2">
    <name type="scientific">Cavenderia fasciculata</name>
    <name type="common">Slime mold</name>
    <name type="synonym">Dictyostelium fasciculatum</name>
    <dbReference type="NCBI Taxonomy" id="261658"/>
    <lineage>
        <taxon>Eukaryota</taxon>
        <taxon>Amoebozoa</taxon>
        <taxon>Evosea</taxon>
        <taxon>Eumycetozoa</taxon>
        <taxon>Dictyostelia</taxon>
        <taxon>Acytosteliales</taxon>
        <taxon>Cavenderiaceae</taxon>
        <taxon>Cavenderia</taxon>
    </lineage>
</organism>
<keyword evidence="2" id="KW-1185">Reference proteome</keyword>
<proteinExistence type="predicted"/>
<accession>F4Q644</accession>
<dbReference type="Gene3D" id="1.10.630.10">
    <property type="entry name" value="Cytochrome P450"/>
    <property type="match status" value="1"/>
</dbReference>
<dbReference type="PANTHER" id="PTHR24301">
    <property type="entry name" value="THROMBOXANE-A SYNTHASE"/>
    <property type="match status" value="1"/>
</dbReference>
<dbReference type="PANTHER" id="PTHR24301:SF2">
    <property type="entry name" value="THROMBOXANE-A SYNTHASE"/>
    <property type="match status" value="1"/>
</dbReference>
<evidence type="ECO:0008006" key="3">
    <source>
        <dbReference type="Google" id="ProtNLM"/>
    </source>
</evidence>
<dbReference type="GeneID" id="14869289"/>
<dbReference type="RefSeq" id="XP_004355104.1">
    <property type="nucleotide sequence ID" value="XM_004355052.1"/>
</dbReference>
<dbReference type="AlphaFoldDB" id="F4Q644"/>
<evidence type="ECO:0000313" key="2">
    <source>
        <dbReference type="Proteomes" id="UP000007797"/>
    </source>
</evidence>
<dbReference type="KEGG" id="dfa:DFA_07608"/>
<dbReference type="EMBL" id="GL883021">
    <property type="protein sequence ID" value="EGG16630.1"/>
    <property type="molecule type" value="Genomic_DNA"/>
</dbReference>
<dbReference type="GO" id="GO:0020037">
    <property type="term" value="F:heme binding"/>
    <property type="evidence" value="ECO:0007669"/>
    <property type="project" value="InterPro"/>
</dbReference>
<dbReference type="SUPFAM" id="SSF48264">
    <property type="entry name" value="Cytochrome P450"/>
    <property type="match status" value="1"/>
</dbReference>
<dbReference type="Proteomes" id="UP000007797">
    <property type="component" value="Unassembled WGS sequence"/>
</dbReference>
<dbReference type="GO" id="GO:0016705">
    <property type="term" value="F:oxidoreductase activity, acting on paired donors, with incorporation or reduction of molecular oxygen"/>
    <property type="evidence" value="ECO:0007669"/>
    <property type="project" value="InterPro"/>
</dbReference>
<name>F4Q644_CACFS</name>
<dbReference type="InterPro" id="IPR036396">
    <property type="entry name" value="Cyt_P450_sf"/>
</dbReference>
<sequence>MHCIFKKTIKKIKRNQRIHEKEAPAPILFPFIGIIGVYQINQLHLAFRYYVKTYGKGAKVVRALIFDQYSILIANPKILKEVYSLKNAEYFDARPSSTRHLLLHASENSLIMSYDSKWRDSRKLLSAYFAKTKIKNFTAIGLQTAQLIRKLNQFKNIPVTI</sequence>
<reference evidence="2" key="1">
    <citation type="journal article" date="2011" name="Genome Res.">
        <title>Phylogeny-wide analysis of social amoeba genomes highlights ancient origins for complex intercellular communication.</title>
        <authorList>
            <person name="Heidel A.J."/>
            <person name="Lawal H.M."/>
            <person name="Felder M."/>
            <person name="Schilde C."/>
            <person name="Helps N.R."/>
            <person name="Tunggal B."/>
            <person name="Rivero F."/>
            <person name="John U."/>
            <person name="Schleicher M."/>
            <person name="Eichinger L."/>
            <person name="Platzer M."/>
            <person name="Noegel A.A."/>
            <person name="Schaap P."/>
            <person name="Gloeckner G."/>
        </authorList>
    </citation>
    <scope>NUCLEOTIDE SEQUENCE [LARGE SCALE GENOMIC DNA]</scope>
    <source>
        <strain evidence="2">SH3</strain>
    </source>
</reference>
<dbReference type="GO" id="GO:0005506">
    <property type="term" value="F:iron ion binding"/>
    <property type="evidence" value="ECO:0007669"/>
    <property type="project" value="InterPro"/>
</dbReference>
<dbReference type="InterPro" id="IPR001128">
    <property type="entry name" value="Cyt_P450"/>
</dbReference>